<dbReference type="GO" id="GO:0015820">
    <property type="term" value="P:L-leucine transport"/>
    <property type="evidence" value="ECO:0007669"/>
    <property type="project" value="TreeGrafter"/>
</dbReference>
<feature type="transmembrane region" description="Helical" evidence="9">
    <location>
        <begin position="414"/>
        <end position="435"/>
    </location>
</feature>
<feature type="transmembrane region" description="Helical" evidence="9">
    <location>
        <begin position="377"/>
        <end position="394"/>
    </location>
</feature>
<comment type="similarity">
    <text evidence="2 9">Belongs to the branched chain amino acid transporter family.</text>
</comment>
<dbReference type="GO" id="GO:0005304">
    <property type="term" value="F:L-valine transmembrane transporter activity"/>
    <property type="evidence" value="ECO:0007669"/>
    <property type="project" value="TreeGrafter"/>
</dbReference>
<dbReference type="AlphaFoldDB" id="A0A4R9C3B3"/>
<feature type="transmembrane region" description="Helical" evidence="9">
    <location>
        <begin position="235"/>
        <end position="256"/>
    </location>
</feature>
<keyword evidence="6 9" id="KW-0029">Amino-acid transport</keyword>
<feature type="transmembrane region" description="Helical" evidence="9">
    <location>
        <begin position="195"/>
        <end position="215"/>
    </location>
</feature>
<comment type="subcellular location">
    <subcellularLocation>
        <location evidence="1 9">Cell membrane</location>
        <topology evidence="1 9">Multi-pass membrane protein</topology>
    </subcellularLocation>
</comment>
<evidence type="ECO:0000256" key="9">
    <source>
        <dbReference type="RuleBase" id="RU362122"/>
    </source>
</evidence>
<protein>
    <recommendedName>
        <fullName evidence="9">Branched-chain amino acid transport system carrier protein</fullName>
    </recommendedName>
</protein>
<comment type="caution">
    <text evidence="10">The sequence shown here is derived from an EMBL/GenBank/DDBJ whole genome shotgun (WGS) entry which is preliminary data.</text>
</comment>
<evidence type="ECO:0000256" key="7">
    <source>
        <dbReference type="ARBA" id="ARBA00022989"/>
    </source>
</evidence>
<feature type="transmembrane region" description="Helical" evidence="9">
    <location>
        <begin position="276"/>
        <end position="309"/>
    </location>
</feature>
<sequence>MKKSLSKNQFLSVSIMLFGLFFGAGNLIFPPMLGHQAGNLTFISLLFFAITAVVFPILAVIAVAKTSGLTNLANRVGPVFSLVFTSLIYLSIGPGLGIPRAGSLPFEMAVQQYLPEGVNIFSLRLLYTLFFFLSAFLISLNPSKLVNRVGKVLTPTLLVLILFMFIGVIISGINMPTKPADAYISNAPVKGFLEGYNTMDAIAGLNFGLVIALAIKSFNVKDDKNIMRYTVKAGFLAGTVLFIIYAMLSYIGMVTGQITSGVENGAQVLVITVNKVFGNFGGILLVSIFTLACLTTCVGLITSGSGYFAKLTNNKISYKKWTLLFSAFSFVVANFGLNKILAVSVPVLVSIYPISLTLIILTLFHDKLGFSKLAYKATIYVVSLISVVEGLLVAKIEIPILTNFVKQLPLFKQSLGWLIPGLIVLVLAIFVSGALKLEKFK</sequence>
<evidence type="ECO:0000313" key="10">
    <source>
        <dbReference type="EMBL" id="TFF67339.1"/>
    </source>
</evidence>
<evidence type="ECO:0000256" key="1">
    <source>
        <dbReference type="ARBA" id="ARBA00004651"/>
    </source>
</evidence>
<feature type="transmembrane region" description="Helical" evidence="9">
    <location>
        <begin position="343"/>
        <end position="365"/>
    </location>
</feature>
<dbReference type="NCBIfam" id="TIGR00796">
    <property type="entry name" value="livcs"/>
    <property type="match status" value="1"/>
</dbReference>
<dbReference type="GO" id="GO:0005886">
    <property type="term" value="C:plasma membrane"/>
    <property type="evidence" value="ECO:0007669"/>
    <property type="project" value="UniProtKB-SubCell"/>
</dbReference>
<accession>A0A4R9C3B3</accession>
<keyword evidence="5 9" id="KW-0812">Transmembrane</keyword>
<gene>
    <name evidence="10" type="primary">brnQ</name>
    <name evidence="10" type="ORF">EQF91_01570</name>
</gene>
<dbReference type="EMBL" id="SCFR01000003">
    <property type="protein sequence ID" value="TFF67339.1"/>
    <property type="molecule type" value="Genomic_DNA"/>
</dbReference>
<organism evidence="10 11">
    <name type="scientific">Helcococcus ovis</name>
    <dbReference type="NCBI Taxonomy" id="72026"/>
    <lineage>
        <taxon>Bacteria</taxon>
        <taxon>Bacillati</taxon>
        <taxon>Bacillota</taxon>
        <taxon>Tissierellia</taxon>
        <taxon>Tissierellales</taxon>
        <taxon>Peptoniphilaceae</taxon>
        <taxon>Helcococcus</taxon>
    </lineage>
</organism>
<evidence type="ECO:0000256" key="3">
    <source>
        <dbReference type="ARBA" id="ARBA00022448"/>
    </source>
</evidence>
<dbReference type="GO" id="GO:0015818">
    <property type="term" value="P:isoleucine transport"/>
    <property type="evidence" value="ECO:0007669"/>
    <property type="project" value="TreeGrafter"/>
</dbReference>
<feature type="transmembrane region" description="Helical" evidence="9">
    <location>
        <begin position="152"/>
        <end position="175"/>
    </location>
</feature>
<feature type="transmembrane region" description="Helical" evidence="9">
    <location>
        <begin position="76"/>
        <end position="98"/>
    </location>
</feature>
<keyword evidence="8 9" id="KW-0472">Membrane</keyword>
<evidence type="ECO:0000256" key="8">
    <source>
        <dbReference type="ARBA" id="ARBA00023136"/>
    </source>
</evidence>
<feature type="transmembrane region" description="Helical" evidence="9">
    <location>
        <begin position="321"/>
        <end position="337"/>
    </location>
</feature>
<keyword evidence="4" id="KW-1003">Cell membrane</keyword>
<comment type="function">
    <text evidence="9">Component of the transport system for branched-chain amino acids.</text>
</comment>
<dbReference type="Pfam" id="PF05525">
    <property type="entry name" value="Branch_AA_trans"/>
    <property type="match status" value="1"/>
</dbReference>
<proteinExistence type="inferred from homology"/>
<evidence type="ECO:0000256" key="4">
    <source>
        <dbReference type="ARBA" id="ARBA00022475"/>
    </source>
</evidence>
<feature type="transmembrane region" description="Helical" evidence="9">
    <location>
        <begin position="10"/>
        <end position="29"/>
    </location>
</feature>
<dbReference type="RefSeq" id="WP_134743839.1">
    <property type="nucleotide sequence ID" value="NZ_JBFNFK010000003.1"/>
</dbReference>
<dbReference type="InterPro" id="IPR004685">
    <property type="entry name" value="Brnchd-chn_aa_trnsp_Livcs"/>
</dbReference>
<feature type="transmembrane region" description="Helical" evidence="9">
    <location>
        <begin position="41"/>
        <end position="64"/>
    </location>
</feature>
<keyword evidence="7 9" id="KW-1133">Transmembrane helix</keyword>
<dbReference type="PANTHER" id="PTHR30588:SF0">
    <property type="entry name" value="BRANCHED-CHAIN AMINO ACID PERMEASE BRNQ"/>
    <property type="match status" value="1"/>
</dbReference>
<keyword evidence="3 9" id="KW-0813">Transport</keyword>
<dbReference type="GO" id="GO:0015188">
    <property type="term" value="F:L-isoleucine transmembrane transporter activity"/>
    <property type="evidence" value="ECO:0007669"/>
    <property type="project" value="TreeGrafter"/>
</dbReference>
<evidence type="ECO:0000256" key="2">
    <source>
        <dbReference type="ARBA" id="ARBA00008540"/>
    </source>
</evidence>
<evidence type="ECO:0000256" key="5">
    <source>
        <dbReference type="ARBA" id="ARBA00022692"/>
    </source>
</evidence>
<dbReference type="Proteomes" id="UP000297454">
    <property type="component" value="Unassembled WGS sequence"/>
</dbReference>
<reference evidence="10 11" key="1">
    <citation type="submission" date="2019-01" db="EMBL/GenBank/DDBJ databases">
        <title>Draft Genome Sequences of Helcococcus ovis Strains Isolated from the Uterus and Vagina of Dairy Cows with Metritis.</title>
        <authorList>
            <person name="Cunha F."/>
            <person name="Jeon S.J."/>
            <person name="Kutzer P."/>
            <person name="Galvao K.N."/>
        </authorList>
    </citation>
    <scope>NUCLEOTIDE SEQUENCE [LARGE SCALE GENOMIC DNA]</scope>
    <source>
        <strain evidence="10 11">KG-37</strain>
    </source>
</reference>
<evidence type="ECO:0000256" key="6">
    <source>
        <dbReference type="ARBA" id="ARBA00022970"/>
    </source>
</evidence>
<feature type="transmembrane region" description="Helical" evidence="9">
    <location>
        <begin position="118"/>
        <end position="140"/>
    </location>
</feature>
<name>A0A4R9C3B3_9FIRM</name>
<dbReference type="GO" id="GO:0015190">
    <property type="term" value="F:L-leucine transmembrane transporter activity"/>
    <property type="evidence" value="ECO:0007669"/>
    <property type="project" value="TreeGrafter"/>
</dbReference>
<dbReference type="PANTHER" id="PTHR30588">
    <property type="entry name" value="BRANCHED-CHAIN AMINO ACID TRANSPORT SYSTEM 2 CARRIER PROTEIN"/>
    <property type="match status" value="1"/>
</dbReference>
<evidence type="ECO:0000313" key="11">
    <source>
        <dbReference type="Proteomes" id="UP000297454"/>
    </source>
</evidence>
<keyword evidence="11" id="KW-1185">Reference proteome</keyword>